<evidence type="ECO:0000313" key="3">
    <source>
        <dbReference type="Proteomes" id="UP000738325"/>
    </source>
</evidence>
<organism evidence="2 3">
    <name type="scientific">Dissophora globulifera</name>
    <dbReference type="NCBI Taxonomy" id="979702"/>
    <lineage>
        <taxon>Eukaryota</taxon>
        <taxon>Fungi</taxon>
        <taxon>Fungi incertae sedis</taxon>
        <taxon>Mucoromycota</taxon>
        <taxon>Mortierellomycotina</taxon>
        <taxon>Mortierellomycetes</taxon>
        <taxon>Mortierellales</taxon>
        <taxon>Mortierellaceae</taxon>
        <taxon>Dissophora</taxon>
    </lineage>
</organism>
<reference evidence="2" key="1">
    <citation type="journal article" date="2020" name="Fungal Divers.">
        <title>Resolving the Mortierellaceae phylogeny through synthesis of multi-gene phylogenetics and phylogenomics.</title>
        <authorList>
            <person name="Vandepol N."/>
            <person name="Liber J."/>
            <person name="Desiro A."/>
            <person name="Na H."/>
            <person name="Kennedy M."/>
            <person name="Barry K."/>
            <person name="Grigoriev I.V."/>
            <person name="Miller A.N."/>
            <person name="O'Donnell K."/>
            <person name="Stajich J.E."/>
            <person name="Bonito G."/>
        </authorList>
    </citation>
    <scope>NUCLEOTIDE SEQUENCE</scope>
    <source>
        <strain evidence="2">REB-010B</strain>
    </source>
</reference>
<sequence length="642" mass="69870">MDMDTRDQQENNLASPGDASLESDLPPDPASAHDSAVATAMESVIPTPSQSAESTPPTHTAHNEYHAPEESAPSSPSHHGQHDDSAASTADQQQQHQQQRQTSAKPASQQPLKRRPRRTGQPLHLLLQDCSRQHISGYLCKKTPEEITAIVSDKAALALDLRNYSNEFVLTSARDRVIGEVDEQGKELLQDVDPERDVIKQRFEDESSVFKSYDDAIHDIRVDLYLDGIKPRKQESEEDNEETAAKNIELTTVIEVWDQFHKRIEIEPKRSGRSGQSPYPGRGVRPTGPPGARPHPYATGRFPPPAPGPPAYGPPFAGPPGANGPPFRDSRGRYPDRPPYRDDYYADRRDDYRRSDYDRRDPRDMGMRAPGPGPMGRPDSRDLRDGRDPRDYRDRPPPPTPSGRGDGPFGPGGGRYDDRRRDRPEAGNTPPSRDSRHFGPGSATGSPLTSHPSLPPKPHAAAFDSMPTTHAQHPASNAMYPVHYPQTPHQQPPAMDPQAAQAGYGGYGAQQGYAMVGQPDYSTYSYAGYAQDPASLAAQQQYAYSAAAGGWDMSGGNAAAATAAAVAPHAGAVLQLQPFSSSQSGRHKTVPLPIDFMSGPSGAPRLSMPEPHEVLGTIRGVIIRDAHGNIGLSQYHFTQATQ</sequence>
<accession>A0A9P6RPZ1</accession>
<feature type="compositionally biased region" description="Basic and acidic residues" evidence="1">
    <location>
        <begin position="415"/>
        <end position="425"/>
    </location>
</feature>
<feature type="compositionally biased region" description="Polar residues" evidence="1">
    <location>
        <begin position="466"/>
        <end position="475"/>
    </location>
</feature>
<evidence type="ECO:0000313" key="2">
    <source>
        <dbReference type="EMBL" id="KAG0325965.1"/>
    </source>
</evidence>
<feature type="compositionally biased region" description="Basic and acidic residues" evidence="1">
    <location>
        <begin position="378"/>
        <end position="396"/>
    </location>
</feature>
<comment type="caution">
    <text evidence="2">The sequence shown here is derived from an EMBL/GenBank/DDBJ whole genome shotgun (WGS) entry which is preliminary data.</text>
</comment>
<feature type="compositionally biased region" description="Polar residues" evidence="1">
    <location>
        <begin position="46"/>
        <end position="60"/>
    </location>
</feature>
<proteinExistence type="predicted"/>
<feature type="compositionally biased region" description="Basic and acidic residues" evidence="1">
    <location>
        <begin position="328"/>
        <end position="366"/>
    </location>
</feature>
<feature type="compositionally biased region" description="Pro residues" evidence="1">
    <location>
        <begin position="302"/>
        <end position="318"/>
    </location>
</feature>
<dbReference type="Proteomes" id="UP000738325">
    <property type="component" value="Unassembled WGS sequence"/>
</dbReference>
<keyword evidence="3" id="KW-1185">Reference proteome</keyword>
<evidence type="ECO:0000256" key="1">
    <source>
        <dbReference type="SAM" id="MobiDB-lite"/>
    </source>
</evidence>
<protein>
    <submittedName>
        <fullName evidence="2">Uncharacterized protein</fullName>
    </submittedName>
</protein>
<feature type="compositionally biased region" description="Low complexity" evidence="1">
    <location>
        <begin position="86"/>
        <end position="104"/>
    </location>
</feature>
<feature type="region of interest" description="Disordered" evidence="1">
    <location>
        <begin position="1"/>
        <end position="120"/>
    </location>
</feature>
<feature type="compositionally biased region" description="Gly residues" evidence="1">
    <location>
        <begin position="404"/>
        <end position="414"/>
    </location>
</feature>
<dbReference type="EMBL" id="JAAAIP010000096">
    <property type="protein sequence ID" value="KAG0325965.1"/>
    <property type="molecule type" value="Genomic_DNA"/>
</dbReference>
<feature type="compositionally biased region" description="Polar residues" evidence="1">
    <location>
        <begin position="443"/>
        <end position="452"/>
    </location>
</feature>
<dbReference type="OrthoDB" id="5341823at2759"/>
<gene>
    <name evidence="2" type="ORF">BGZ99_010338</name>
</gene>
<feature type="region of interest" description="Disordered" evidence="1">
    <location>
        <begin position="265"/>
        <end position="502"/>
    </location>
</feature>
<name>A0A9P6RPZ1_9FUNG</name>
<dbReference type="AlphaFoldDB" id="A0A9P6RPZ1"/>